<evidence type="ECO:0000313" key="10">
    <source>
        <dbReference type="EMBL" id="GEO82584.1"/>
    </source>
</evidence>
<dbReference type="RefSeq" id="WP_147164611.1">
    <property type="nucleotide sequence ID" value="NZ_BJZO01000090.1"/>
</dbReference>
<dbReference type="Gene3D" id="3.30.450.20">
    <property type="entry name" value="PAS domain"/>
    <property type="match status" value="2"/>
</dbReference>
<dbReference type="FunFam" id="3.30.565.10:FF:000006">
    <property type="entry name" value="Sensor histidine kinase WalK"/>
    <property type="match status" value="1"/>
</dbReference>
<dbReference type="SMART" id="SM00388">
    <property type="entry name" value="HisKA"/>
    <property type="match status" value="1"/>
</dbReference>
<evidence type="ECO:0000256" key="6">
    <source>
        <dbReference type="SAM" id="Phobius"/>
    </source>
</evidence>
<feature type="transmembrane region" description="Helical" evidence="6">
    <location>
        <begin position="162"/>
        <end position="184"/>
    </location>
</feature>
<dbReference type="SUPFAM" id="SSF55874">
    <property type="entry name" value="ATPase domain of HSP90 chaperone/DNA topoisomerase II/histidine kinase"/>
    <property type="match status" value="1"/>
</dbReference>
<reference evidence="10 11" key="1">
    <citation type="submission" date="2019-07" db="EMBL/GenBank/DDBJ databases">
        <title>Whole genome shotgun sequence of Rhodospirillum oryzae NBRC 107573.</title>
        <authorList>
            <person name="Hosoyama A."/>
            <person name="Uohara A."/>
            <person name="Ohji S."/>
            <person name="Ichikawa N."/>
        </authorList>
    </citation>
    <scope>NUCLEOTIDE SEQUENCE [LARGE SCALE GENOMIC DNA]</scope>
    <source>
        <strain evidence="10 11">NBRC 107573</strain>
    </source>
</reference>
<feature type="domain" description="Histidine kinase" evidence="7">
    <location>
        <begin position="484"/>
        <end position="697"/>
    </location>
</feature>
<keyword evidence="11" id="KW-1185">Reference proteome</keyword>
<accession>A0A512HAW4</accession>
<dbReference type="InterPro" id="IPR036890">
    <property type="entry name" value="HATPase_C_sf"/>
</dbReference>
<dbReference type="EMBL" id="BJZO01000090">
    <property type="protein sequence ID" value="GEO82584.1"/>
    <property type="molecule type" value="Genomic_DNA"/>
</dbReference>
<dbReference type="PROSITE" id="PS50113">
    <property type="entry name" value="PAC"/>
    <property type="match status" value="2"/>
</dbReference>
<dbReference type="SUPFAM" id="SSF55785">
    <property type="entry name" value="PYP-like sensor domain (PAS domain)"/>
    <property type="match status" value="2"/>
</dbReference>
<dbReference type="InterPro" id="IPR003661">
    <property type="entry name" value="HisK_dim/P_dom"/>
</dbReference>
<dbReference type="SMART" id="SM00387">
    <property type="entry name" value="HATPase_c"/>
    <property type="match status" value="1"/>
</dbReference>
<dbReference type="NCBIfam" id="TIGR00229">
    <property type="entry name" value="sensory_box"/>
    <property type="match status" value="1"/>
</dbReference>
<evidence type="ECO:0000256" key="2">
    <source>
        <dbReference type="ARBA" id="ARBA00012438"/>
    </source>
</evidence>
<dbReference type="InterPro" id="IPR013656">
    <property type="entry name" value="PAS_4"/>
</dbReference>
<dbReference type="InterPro" id="IPR036097">
    <property type="entry name" value="HisK_dim/P_sf"/>
</dbReference>
<dbReference type="EC" id="2.7.13.3" evidence="2"/>
<evidence type="ECO:0000259" key="7">
    <source>
        <dbReference type="PROSITE" id="PS50109"/>
    </source>
</evidence>
<protein>
    <recommendedName>
        <fullName evidence="2">histidine kinase</fullName>
        <ecNumber evidence="2">2.7.13.3</ecNumber>
    </recommendedName>
</protein>
<name>A0A512HAW4_9PROT</name>
<feature type="domain" description="PAS" evidence="8">
    <location>
        <begin position="215"/>
        <end position="285"/>
    </location>
</feature>
<dbReference type="Gene3D" id="2.10.70.100">
    <property type="match status" value="1"/>
</dbReference>
<keyword evidence="6" id="KW-0472">Membrane</keyword>
<dbReference type="PANTHER" id="PTHR43304">
    <property type="entry name" value="PHYTOCHROME-LIKE PROTEIN CPH1"/>
    <property type="match status" value="1"/>
</dbReference>
<dbReference type="InterPro" id="IPR003594">
    <property type="entry name" value="HATPase_dom"/>
</dbReference>
<dbReference type="Pfam" id="PF02518">
    <property type="entry name" value="HATPase_c"/>
    <property type="match status" value="1"/>
</dbReference>
<dbReference type="CDD" id="cd00130">
    <property type="entry name" value="PAS"/>
    <property type="match status" value="1"/>
</dbReference>
<feature type="domain" description="PAC" evidence="9">
    <location>
        <begin position="415"/>
        <end position="466"/>
    </location>
</feature>
<proteinExistence type="predicted"/>
<dbReference type="PRINTS" id="PR00344">
    <property type="entry name" value="BCTRLSENSOR"/>
</dbReference>
<keyword evidence="6" id="KW-1133">Transmembrane helix</keyword>
<dbReference type="Pfam" id="PF08447">
    <property type="entry name" value="PAS_3"/>
    <property type="match status" value="1"/>
</dbReference>
<keyword evidence="5" id="KW-0418">Kinase</keyword>
<dbReference type="SMART" id="SM00086">
    <property type="entry name" value="PAC"/>
    <property type="match status" value="2"/>
</dbReference>
<evidence type="ECO:0000256" key="4">
    <source>
        <dbReference type="ARBA" id="ARBA00022679"/>
    </source>
</evidence>
<dbReference type="GO" id="GO:0000155">
    <property type="term" value="F:phosphorelay sensor kinase activity"/>
    <property type="evidence" value="ECO:0007669"/>
    <property type="project" value="InterPro"/>
</dbReference>
<dbReference type="CDD" id="cd00082">
    <property type="entry name" value="HisKA"/>
    <property type="match status" value="1"/>
</dbReference>
<dbReference type="OrthoDB" id="7313492at2"/>
<evidence type="ECO:0000259" key="8">
    <source>
        <dbReference type="PROSITE" id="PS50112"/>
    </source>
</evidence>
<dbReference type="Gene3D" id="1.10.287.130">
    <property type="match status" value="1"/>
</dbReference>
<dbReference type="Pfam" id="PF08448">
    <property type="entry name" value="PAS_4"/>
    <property type="match status" value="1"/>
</dbReference>
<keyword evidence="4" id="KW-0808">Transferase</keyword>
<evidence type="ECO:0000256" key="3">
    <source>
        <dbReference type="ARBA" id="ARBA00022553"/>
    </source>
</evidence>
<keyword evidence="3" id="KW-0597">Phosphoprotein</keyword>
<dbReference type="Gene3D" id="3.30.565.10">
    <property type="entry name" value="Histidine kinase-like ATPase, C-terminal domain"/>
    <property type="match status" value="1"/>
</dbReference>
<dbReference type="SUPFAM" id="SSF47384">
    <property type="entry name" value="Homodimeric domain of signal transducing histidine kinase"/>
    <property type="match status" value="1"/>
</dbReference>
<dbReference type="Pfam" id="PF00512">
    <property type="entry name" value="HisKA"/>
    <property type="match status" value="1"/>
</dbReference>
<dbReference type="InterPro" id="IPR052162">
    <property type="entry name" value="Sensor_kinase/Photoreceptor"/>
</dbReference>
<dbReference type="InterPro" id="IPR005467">
    <property type="entry name" value="His_kinase_dom"/>
</dbReference>
<keyword evidence="6" id="KW-0812">Transmembrane</keyword>
<evidence type="ECO:0000256" key="5">
    <source>
        <dbReference type="ARBA" id="ARBA00022777"/>
    </source>
</evidence>
<feature type="domain" description="PAC" evidence="9">
    <location>
        <begin position="289"/>
        <end position="341"/>
    </location>
</feature>
<dbReference type="Proteomes" id="UP000321567">
    <property type="component" value="Unassembled WGS sequence"/>
</dbReference>
<dbReference type="InterPro" id="IPR001610">
    <property type="entry name" value="PAC"/>
</dbReference>
<dbReference type="PANTHER" id="PTHR43304:SF1">
    <property type="entry name" value="PAC DOMAIN-CONTAINING PROTEIN"/>
    <property type="match status" value="1"/>
</dbReference>
<comment type="catalytic activity">
    <reaction evidence="1">
        <text>ATP + protein L-histidine = ADP + protein N-phospho-L-histidine.</text>
        <dbReference type="EC" id="2.7.13.3"/>
    </reaction>
</comment>
<dbReference type="InterPro" id="IPR000014">
    <property type="entry name" value="PAS"/>
</dbReference>
<dbReference type="SMART" id="SM00091">
    <property type="entry name" value="PAS"/>
    <property type="match status" value="2"/>
</dbReference>
<dbReference type="AlphaFoldDB" id="A0A512HAW4"/>
<gene>
    <name evidence="10" type="ORF">ROR02_27150</name>
</gene>
<dbReference type="InterPro" id="IPR004358">
    <property type="entry name" value="Sig_transdc_His_kin-like_C"/>
</dbReference>
<dbReference type="PROSITE" id="PS50109">
    <property type="entry name" value="HIS_KIN"/>
    <property type="match status" value="1"/>
</dbReference>
<organism evidence="10 11">
    <name type="scientific">Pararhodospirillum oryzae</name>
    <dbReference type="NCBI Taxonomy" id="478448"/>
    <lineage>
        <taxon>Bacteria</taxon>
        <taxon>Pseudomonadati</taxon>
        <taxon>Pseudomonadota</taxon>
        <taxon>Alphaproteobacteria</taxon>
        <taxon>Rhodospirillales</taxon>
        <taxon>Rhodospirillaceae</taxon>
        <taxon>Pararhodospirillum</taxon>
    </lineage>
</organism>
<dbReference type="PROSITE" id="PS50112">
    <property type="entry name" value="PAS"/>
    <property type="match status" value="1"/>
</dbReference>
<sequence>MLRPSFLRRFSRPRFRLTGAFLLVQMVLAALVLAHHGFLLDWDLEARLHARLDILKPVLDVSLREDLISTKQKAIQDILSRLVTAPQAGIVFIVIRDEEGHLIGHAGPVNPATPPLPSRSLTGGVYVVEQDLAVHNEKIVTALIGLSTRMTPLSDGIRPGPWLGVIVFFFFLLVVINVAFFHFLRRSMSGSISTSFGHDEGKNSSPENQNSAAEEKAFLKTLLQTIPQMIWLKDPDGVYLSCNKKFETFIGKSEKEIVGLTDYDLLDRDLADFFRAHDRIAMAAGKPTTNEEWLTYAVGGHRVLLRTTKTPMHDEAGTLIGVVGVAYDITEIRHTEEALRRSQETLEEAQRVAGIGSWELDIPSGQLDWSDQTRRIFDMPADTPVTLDLFFSRLVPEDRPVVQAAWKAALAGAAYDIEHRIVTGQGTRWVRERAEIKRQATGEPSRGIGTTQDITNRKTAEIKLLVTIDALTRSNTELERFAYIASHDLQEPLRSIVSFTQLIQHRMGDTLPAEHQESFAFVIAAAKRMSLLIQDLLSVSRVAAKGMAFVPVALGASCQAALTNLRESILESGAEIEVGDLPLVMGDAIQLMQVFQNLIGNAIKFRAKDRPPVIRVAARQGSGAWRISIADNGLGMGPTDQDIFEMFRRLHPANAYPGTGIGLTVCKRIITRHGGTIWMESEEGKGSTFHFTLPNADASPGDPAP</sequence>
<dbReference type="InterPro" id="IPR000700">
    <property type="entry name" value="PAS-assoc_C"/>
</dbReference>
<dbReference type="InterPro" id="IPR013655">
    <property type="entry name" value="PAS_fold_3"/>
</dbReference>
<dbReference type="InterPro" id="IPR035965">
    <property type="entry name" value="PAS-like_dom_sf"/>
</dbReference>
<evidence type="ECO:0000313" key="11">
    <source>
        <dbReference type="Proteomes" id="UP000321567"/>
    </source>
</evidence>
<comment type="caution">
    <text evidence="10">The sequence shown here is derived from an EMBL/GenBank/DDBJ whole genome shotgun (WGS) entry which is preliminary data.</text>
</comment>
<evidence type="ECO:0000259" key="9">
    <source>
        <dbReference type="PROSITE" id="PS50113"/>
    </source>
</evidence>
<evidence type="ECO:0000256" key="1">
    <source>
        <dbReference type="ARBA" id="ARBA00000085"/>
    </source>
</evidence>